<accession>A0A5J4ZFG0</accession>
<gene>
    <name evidence="1" type="ORF">F0562_017578</name>
</gene>
<reference evidence="1 2" key="1">
    <citation type="submission" date="2019-09" db="EMBL/GenBank/DDBJ databases">
        <title>A chromosome-level genome assembly of the Chinese tupelo Nyssa sinensis.</title>
        <authorList>
            <person name="Yang X."/>
            <person name="Kang M."/>
            <person name="Yang Y."/>
            <person name="Xiong H."/>
            <person name="Wang M."/>
            <person name="Zhang Z."/>
            <person name="Wang Z."/>
            <person name="Wu H."/>
            <person name="Ma T."/>
            <person name="Liu J."/>
            <person name="Xi Z."/>
        </authorList>
    </citation>
    <scope>NUCLEOTIDE SEQUENCE [LARGE SCALE GENOMIC DNA]</scope>
    <source>
        <strain evidence="1">J267</strain>
        <tissue evidence="1">Leaf</tissue>
    </source>
</reference>
<evidence type="ECO:0000313" key="2">
    <source>
        <dbReference type="Proteomes" id="UP000325577"/>
    </source>
</evidence>
<keyword evidence="2" id="KW-1185">Reference proteome</keyword>
<dbReference type="EMBL" id="CM018051">
    <property type="protein sequence ID" value="KAA8517285.1"/>
    <property type="molecule type" value="Genomic_DNA"/>
</dbReference>
<dbReference type="AlphaFoldDB" id="A0A5J4ZFG0"/>
<name>A0A5J4ZFG0_9ASTE</name>
<sequence>MLLVVESNFRLEVKQDGFIDPVVSGLEMKSPVANTSNICKMPILVDVQVMDKSLGLKVAAIRAAIAAPAAGWVSVQVRIGRLCLSYSEGFHKEEMQTEVRKELEICEASKMRNDYSNPAMVIDSLLTANTEY</sequence>
<evidence type="ECO:0000313" key="1">
    <source>
        <dbReference type="EMBL" id="KAA8517285.1"/>
    </source>
</evidence>
<organism evidence="1 2">
    <name type="scientific">Nyssa sinensis</name>
    <dbReference type="NCBI Taxonomy" id="561372"/>
    <lineage>
        <taxon>Eukaryota</taxon>
        <taxon>Viridiplantae</taxon>
        <taxon>Streptophyta</taxon>
        <taxon>Embryophyta</taxon>
        <taxon>Tracheophyta</taxon>
        <taxon>Spermatophyta</taxon>
        <taxon>Magnoliopsida</taxon>
        <taxon>eudicotyledons</taxon>
        <taxon>Gunneridae</taxon>
        <taxon>Pentapetalae</taxon>
        <taxon>asterids</taxon>
        <taxon>Cornales</taxon>
        <taxon>Nyssaceae</taxon>
        <taxon>Nyssa</taxon>
    </lineage>
</organism>
<dbReference type="Proteomes" id="UP000325577">
    <property type="component" value="Linkage Group LG8"/>
</dbReference>
<proteinExistence type="predicted"/>
<protein>
    <submittedName>
        <fullName evidence="1">Uncharacterized protein</fullName>
    </submittedName>
</protein>